<name>A0A0A9BVT2_ARUDO</name>
<evidence type="ECO:0000313" key="2">
    <source>
        <dbReference type="EMBL" id="JAD67421.1"/>
    </source>
</evidence>
<accession>A0A0A9BVT2</accession>
<dbReference type="EMBL" id="GBRH01230474">
    <property type="protein sequence ID" value="JAD67421.1"/>
    <property type="molecule type" value="Transcribed_RNA"/>
</dbReference>
<reference evidence="2" key="2">
    <citation type="journal article" date="2015" name="Data Brief">
        <title>Shoot transcriptome of the giant reed, Arundo donax.</title>
        <authorList>
            <person name="Barrero R.A."/>
            <person name="Guerrero F.D."/>
            <person name="Moolhuijzen P."/>
            <person name="Goolsby J.A."/>
            <person name="Tidwell J."/>
            <person name="Bellgard S.E."/>
            <person name="Bellgard M.I."/>
        </authorList>
    </citation>
    <scope>NUCLEOTIDE SEQUENCE</scope>
    <source>
        <tissue evidence="2">Shoot tissue taken approximately 20 cm above the soil surface</tissue>
    </source>
</reference>
<protein>
    <submittedName>
        <fullName evidence="2">Uncharacterized protein</fullName>
    </submittedName>
</protein>
<proteinExistence type="predicted"/>
<dbReference type="AlphaFoldDB" id="A0A0A9BVT2"/>
<feature type="region of interest" description="Disordered" evidence="1">
    <location>
        <begin position="225"/>
        <end position="253"/>
    </location>
</feature>
<feature type="region of interest" description="Disordered" evidence="1">
    <location>
        <begin position="134"/>
        <end position="154"/>
    </location>
</feature>
<reference evidence="2" key="1">
    <citation type="submission" date="2014-09" db="EMBL/GenBank/DDBJ databases">
        <authorList>
            <person name="Magalhaes I.L.F."/>
            <person name="Oliveira U."/>
            <person name="Santos F.R."/>
            <person name="Vidigal T.H.D.A."/>
            <person name="Brescovit A.D."/>
            <person name="Santos A.J."/>
        </authorList>
    </citation>
    <scope>NUCLEOTIDE SEQUENCE</scope>
    <source>
        <tissue evidence="2">Shoot tissue taken approximately 20 cm above the soil surface</tissue>
    </source>
</reference>
<organism evidence="2">
    <name type="scientific">Arundo donax</name>
    <name type="common">Giant reed</name>
    <name type="synonym">Donax arundinaceus</name>
    <dbReference type="NCBI Taxonomy" id="35708"/>
    <lineage>
        <taxon>Eukaryota</taxon>
        <taxon>Viridiplantae</taxon>
        <taxon>Streptophyta</taxon>
        <taxon>Embryophyta</taxon>
        <taxon>Tracheophyta</taxon>
        <taxon>Spermatophyta</taxon>
        <taxon>Magnoliopsida</taxon>
        <taxon>Liliopsida</taxon>
        <taxon>Poales</taxon>
        <taxon>Poaceae</taxon>
        <taxon>PACMAD clade</taxon>
        <taxon>Arundinoideae</taxon>
        <taxon>Arundineae</taxon>
        <taxon>Arundo</taxon>
    </lineage>
</organism>
<feature type="region of interest" description="Disordered" evidence="1">
    <location>
        <begin position="1"/>
        <end position="57"/>
    </location>
</feature>
<evidence type="ECO:0000256" key="1">
    <source>
        <dbReference type="SAM" id="MobiDB-lite"/>
    </source>
</evidence>
<feature type="region of interest" description="Disordered" evidence="1">
    <location>
        <begin position="174"/>
        <end position="208"/>
    </location>
</feature>
<sequence length="326" mass="35586">MKKSRPSAGPGSVCVDKVRVEHPSKVSHVPRAQGPFNHSVHAEEAHGENQSGTLGRTGIQRARHADISSIVEQETAEPPSQIDCAEQVEVESRGNTTRWNQKRTTRVTAGNIQDKNMGSSSSNEEIQITCSKHKQPEGIRHHIQQPTSSSNENRFHPADVDVIIAMLCPSSLPQKQVSQARSNDLDRTDATLPPASINHGTSQGGCFPPGYRQYQAVATGSLADQGLSSAHEHEVSEESSNGIDPHNRSSTQVRLNPSFGVLHRQHIQHYPSHDSQSEQAQVESHSNKIVGHCRNTAKDSMYLSNEGDYIGQPCTGKDQQVTLGQQ</sequence>